<keyword evidence="1" id="KW-0732">Signal</keyword>
<proteinExistence type="predicted"/>
<comment type="caution">
    <text evidence="2">The sequence shown here is derived from an EMBL/GenBank/DDBJ whole genome shotgun (WGS) entry which is preliminary data.</text>
</comment>
<sequence>MRQIFYKVIICSCMLMACFVSKAQNAYYFHFHDKGIQVFYTDMVDSMTVSKVDLDGIEHDDFVTQQVWMNDTVFNYALADIDSVSFVTPSTIYQPGVVKLEDGLENYVVSQDSLTIIFRTDTPSDLLPRKKDKLVYLRQTDLFPAGFAGEVVEVVKENSGYKVDCTLASLSDIFVRYYSTSNDNVQTRAINPIYGHGEAIWEAKDLTYPLTDELLPFISEESDDDDAFSVDNDASISLSPKVSLRGTLIVTPEEGTYVCVSSNGTFDVTSNFSLNGSLKVDKVWRFTGEKRWQACIPNCPLLVAFVDPGVFVDASLSASVDATVNQKVSSAFLLNMSTKRRENLRNQPLTFKIQETNFDVGGSVKGELNAGVYTEIGIAVNDIGFCKNDIAKLYARGEVGIHVGGDLEVNSKFLKEGIKNTEAYETLRNSGIWSNFYWGAAIGYQLDLPIINLNFGQEIEWEGHIGEPLFDKCLAPTITSPNAYREHGDFSTITAKADVEGDCLMPVEVGFGAFDSNGNKVASKYYSKKFANENSSFSDYSVALENMSTVKDYELSPVIKLFGHELKAYPSVDVEKTLTLSTYEATDVTESSAKISGGLIGYDKNTENPKVGLVYGTKDAFMQGHATYVSCGTVNGSPSRVFEQTLSGLKDETEYLYVAKAELDGEIVYADTLSFTTLKKEKDETSLKEGLALFYESTGGANWKQNGGWLDNEVPLDYWYGVNMYNSGLSLKLNDNNLVGDAVLKNVDNIYEVDLSDNILQSFKIEGGSIAPWGGRFTIENNKARGGMNIFMNHVKILPTLGLTFHTTGCTISDASFSDCTFEEHGDAIEFNSDKVNTIHVEKCANFPGIRGYDRIGGNLDKYEIYRKLNVNEISLKDNVLSEDFQMHLVKCSSLTISNSQSIHVNFGSDCEIDNVVIEDALLHSVTVGGVEKIWGSELYTVGAKINNIVLDTKGSDRQLSFSCADGGYFGSLTIRDCSCFSISTPEPKTISLEKCSVCFGSIFEEKAKNVYRVIDSVVDGWQVKSFEGTLEQLREFVEILKNEAL</sequence>
<gene>
    <name evidence="2" type="ORF">DWY11_12465</name>
</gene>
<evidence type="ECO:0000313" key="2">
    <source>
        <dbReference type="EMBL" id="RGS12254.1"/>
    </source>
</evidence>
<name>A0A412HCG9_9BACT</name>
<dbReference type="AlphaFoldDB" id="A0A412HCG9"/>
<evidence type="ECO:0000256" key="1">
    <source>
        <dbReference type="SAM" id="SignalP"/>
    </source>
</evidence>
<dbReference type="Proteomes" id="UP000283872">
    <property type="component" value="Unassembled WGS sequence"/>
</dbReference>
<evidence type="ECO:0000313" key="3">
    <source>
        <dbReference type="Proteomes" id="UP000283872"/>
    </source>
</evidence>
<protein>
    <submittedName>
        <fullName evidence="2">Uncharacterized protein</fullName>
    </submittedName>
</protein>
<accession>A0A412HCG9</accession>
<feature type="chain" id="PRO_5019105942" evidence="1">
    <location>
        <begin position="24"/>
        <end position="1046"/>
    </location>
</feature>
<dbReference type="PROSITE" id="PS51257">
    <property type="entry name" value="PROKAR_LIPOPROTEIN"/>
    <property type="match status" value="1"/>
</dbReference>
<organism evidence="2 3">
    <name type="scientific">Segatella copri</name>
    <dbReference type="NCBI Taxonomy" id="165179"/>
    <lineage>
        <taxon>Bacteria</taxon>
        <taxon>Pseudomonadati</taxon>
        <taxon>Bacteroidota</taxon>
        <taxon>Bacteroidia</taxon>
        <taxon>Bacteroidales</taxon>
        <taxon>Prevotellaceae</taxon>
        <taxon>Segatella</taxon>
    </lineage>
</organism>
<reference evidence="2 3" key="1">
    <citation type="submission" date="2018-08" db="EMBL/GenBank/DDBJ databases">
        <title>A genome reference for cultivated species of the human gut microbiota.</title>
        <authorList>
            <person name="Zou Y."/>
            <person name="Xue W."/>
            <person name="Luo G."/>
        </authorList>
    </citation>
    <scope>NUCLEOTIDE SEQUENCE [LARGE SCALE GENOMIC DNA]</scope>
    <source>
        <strain evidence="2 3">AF24-12</strain>
    </source>
</reference>
<dbReference type="EMBL" id="QRVA01000038">
    <property type="protein sequence ID" value="RGS12254.1"/>
    <property type="molecule type" value="Genomic_DNA"/>
</dbReference>
<feature type="signal peptide" evidence="1">
    <location>
        <begin position="1"/>
        <end position="23"/>
    </location>
</feature>